<dbReference type="PANTHER" id="PTHR15337:SF11">
    <property type="entry name" value="THIOREDOXIN DOMAIN-CONTAINING PROTEIN"/>
    <property type="match status" value="1"/>
</dbReference>
<dbReference type="OrthoDB" id="9811036at2"/>
<evidence type="ECO:0000256" key="1">
    <source>
        <dbReference type="ARBA" id="ARBA00022729"/>
    </source>
</evidence>
<dbReference type="RefSeq" id="WP_136825838.1">
    <property type="nucleotide sequence ID" value="NZ_SWBP01000002.1"/>
</dbReference>
<dbReference type="Gene3D" id="3.40.30.10">
    <property type="entry name" value="Glutaredoxin"/>
    <property type="match status" value="1"/>
</dbReference>
<sequence>MKQIFNYKYAFLLGLGILQSVICEAQIKTIKFEQNDSLQSIKNKPLVIFIHTDWCQYCQSMENTTFKNKEIIKLLNEKFYFISLNAEEEKNIWFNQRNFNYQPTGYKTGINELAKELATHNGQLSYPAICFLNSKNEIIYQHHGFLSAPQFLKLLHAISGS</sequence>
<dbReference type="AlphaFoldDB" id="A0A4U1C1Z9"/>
<protein>
    <submittedName>
        <fullName evidence="3">Thioredoxin family protein</fullName>
    </submittedName>
</protein>
<dbReference type="InterPro" id="IPR012336">
    <property type="entry name" value="Thioredoxin-like_fold"/>
</dbReference>
<gene>
    <name evidence="3" type="ORF">FA046_07900</name>
</gene>
<organism evidence="3 4">
    <name type="scientific">Pedobacter cryophilus</name>
    <dbReference type="NCBI Taxonomy" id="2571271"/>
    <lineage>
        <taxon>Bacteria</taxon>
        <taxon>Pseudomonadati</taxon>
        <taxon>Bacteroidota</taxon>
        <taxon>Sphingobacteriia</taxon>
        <taxon>Sphingobacteriales</taxon>
        <taxon>Sphingobacteriaceae</taxon>
        <taxon>Pedobacter</taxon>
    </lineage>
</organism>
<dbReference type="EMBL" id="SWBP01000002">
    <property type="protein sequence ID" value="TKB99027.1"/>
    <property type="molecule type" value="Genomic_DNA"/>
</dbReference>
<dbReference type="Pfam" id="PF13098">
    <property type="entry name" value="Thioredoxin_2"/>
    <property type="match status" value="1"/>
</dbReference>
<keyword evidence="1" id="KW-0732">Signal</keyword>
<dbReference type="PANTHER" id="PTHR15337">
    <property type="entry name" value="ANTERIOR GRADIENT PROTEIN-RELATED"/>
    <property type="match status" value="1"/>
</dbReference>
<reference evidence="3 4" key="1">
    <citation type="submission" date="2019-04" db="EMBL/GenBank/DDBJ databases">
        <title>Pedobacter sp. AR-3-17 sp. nov., isolated from Arctic soil.</title>
        <authorList>
            <person name="Dahal R.H."/>
            <person name="Kim D.-U."/>
        </authorList>
    </citation>
    <scope>NUCLEOTIDE SEQUENCE [LARGE SCALE GENOMIC DNA]</scope>
    <source>
        <strain evidence="3 4">AR-3-17</strain>
    </source>
</reference>
<dbReference type="SUPFAM" id="SSF52833">
    <property type="entry name" value="Thioredoxin-like"/>
    <property type="match status" value="1"/>
</dbReference>
<dbReference type="Proteomes" id="UP000308181">
    <property type="component" value="Unassembled WGS sequence"/>
</dbReference>
<comment type="caution">
    <text evidence="3">The sequence shown here is derived from an EMBL/GenBank/DDBJ whole genome shotgun (WGS) entry which is preliminary data.</text>
</comment>
<keyword evidence="4" id="KW-1185">Reference proteome</keyword>
<name>A0A4U1C1Z9_9SPHI</name>
<evidence type="ECO:0000313" key="3">
    <source>
        <dbReference type="EMBL" id="TKB99027.1"/>
    </source>
</evidence>
<dbReference type="InterPro" id="IPR051099">
    <property type="entry name" value="AGR/TXD"/>
</dbReference>
<evidence type="ECO:0000313" key="4">
    <source>
        <dbReference type="Proteomes" id="UP000308181"/>
    </source>
</evidence>
<accession>A0A4U1C1Z9</accession>
<dbReference type="InterPro" id="IPR036249">
    <property type="entry name" value="Thioredoxin-like_sf"/>
</dbReference>
<proteinExistence type="predicted"/>
<evidence type="ECO:0000259" key="2">
    <source>
        <dbReference type="Pfam" id="PF13098"/>
    </source>
</evidence>
<feature type="domain" description="Thioredoxin-like fold" evidence="2">
    <location>
        <begin position="42"/>
        <end position="155"/>
    </location>
</feature>